<dbReference type="Proteomes" id="UP000826656">
    <property type="component" value="Unassembled WGS sequence"/>
</dbReference>
<name>A0ABQ7VMJ1_SOLTU</name>
<dbReference type="EMBL" id="JAIVGD010000011">
    <property type="protein sequence ID" value="KAH0769078.1"/>
    <property type="molecule type" value="Genomic_DNA"/>
</dbReference>
<sequence length="113" mass="12952">MKQRLVDSNVSFVEAVRSFKWSNSKGDGVNRSLVGSFEGRDMTVPTLSKVRGWTNKNWRQTHGLNTYEMGGGKFLFEFATRDTAEQVIAGDWVWCNTKVRLDWWTLLKNAFGV</sequence>
<accession>A0ABQ7VMJ1</accession>
<evidence type="ECO:0000313" key="2">
    <source>
        <dbReference type="EMBL" id="KAH0769078.1"/>
    </source>
</evidence>
<dbReference type="Pfam" id="PF14111">
    <property type="entry name" value="DUF4283"/>
    <property type="match status" value="1"/>
</dbReference>
<protein>
    <recommendedName>
        <fullName evidence="1">DUF4283 domain-containing protein</fullName>
    </recommendedName>
</protein>
<feature type="domain" description="DUF4283" evidence="1">
    <location>
        <begin position="30"/>
        <end position="105"/>
    </location>
</feature>
<comment type="caution">
    <text evidence="2">The sequence shown here is derived from an EMBL/GenBank/DDBJ whole genome shotgun (WGS) entry which is preliminary data.</text>
</comment>
<dbReference type="PANTHER" id="PTHR34427">
    <property type="entry name" value="DUF4283 DOMAIN PROTEIN"/>
    <property type="match status" value="1"/>
</dbReference>
<reference evidence="2 3" key="1">
    <citation type="journal article" date="2021" name="bioRxiv">
        <title>Chromosome-scale and haplotype-resolved genome assembly of a tetraploid potato cultivar.</title>
        <authorList>
            <person name="Sun H."/>
            <person name="Jiao W.-B."/>
            <person name="Krause K."/>
            <person name="Campoy J.A."/>
            <person name="Goel M."/>
            <person name="Folz-Donahue K."/>
            <person name="Kukat C."/>
            <person name="Huettel B."/>
            <person name="Schneeberger K."/>
        </authorList>
    </citation>
    <scope>NUCLEOTIDE SEQUENCE [LARGE SCALE GENOMIC DNA]</scope>
    <source>
        <strain evidence="2">SolTubOtavaFocal</strain>
        <tissue evidence="2">Leaves</tissue>
    </source>
</reference>
<organism evidence="2 3">
    <name type="scientific">Solanum tuberosum</name>
    <name type="common">Potato</name>
    <dbReference type="NCBI Taxonomy" id="4113"/>
    <lineage>
        <taxon>Eukaryota</taxon>
        <taxon>Viridiplantae</taxon>
        <taxon>Streptophyta</taxon>
        <taxon>Embryophyta</taxon>
        <taxon>Tracheophyta</taxon>
        <taxon>Spermatophyta</taxon>
        <taxon>Magnoliopsida</taxon>
        <taxon>eudicotyledons</taxon>
        <taxon>Gunneridae</taxon>
        <taxon>Pentapetalae</taxon>
        <taxon>asterids</taxon>
        <taxon>lamiids</taxon>
        <taxon>Solanales</taxon>
        <taxon>Solanaceae</taxon>
        <taxon>Solanoideae</taxon>
        <taxon>Solaneae</taxon>
        <taxon>Solanum</taxon>
    </lineage>
</organism>
<gene>
    <name evidence="2" type="ORF">KY290_013059</name>
</gene>
<keyword evidence="3" id="KW-1185">Reference proteome</keyword>
<proteinExistence type="predicted"/>
<evidence type="ECO:0000313" key="3">
    <source>
        <dbReference type="Proteomes" id="UP000826656"/>
    </source>
</evidence>
<dbReference type="InterPro" id="IPR025558">
    <property type="entry name" value="DUF4283"/>
</dbReference>
<dbReference type="PANTHER" id="PTHR34427:SF10">
    <property type="entry name" value="DUF4283 DOMAIN-CONTAINING PROTEIN"/>
    <property type="match status" value="1"/>
</dbReference>
<evidence type="ECO:0000259" key="1">
    <source>
        <dbReference type="Pfam" id="PF14111"/>
    </source>
</evidence>